<name>A0A1K0IPP8_CUPNE</name>
<reference evidence="1" key="1">
    <citation type="submission" date="2016-09" db="EMBL/GenBank/DDBJ databases">
        <authorList>
            <person name="Capua I."/>
            <person name="De Benedictis P."/>
            <person name="Joannis T."/>
            <person name="Lombin L.H."/>
            <person name="Cattoli G."/>
        </authorList>
    </citation>
    <scope>NUCLEOTIDE SEQUENCE</scope>
    <source>
        <strain evidence="1">B9</strain>
    </source>
</reference>
<accession>A0A1K0IPP8</accession>
<dbReference type="EMBL" id="FMSH01000118">
    <property type="protein sequence ID" value="SCU74833.1"/>
    <property type="molecule type" value="Genomic_DNA"/>
</dbReference>
<organism evidence="1">
    <name type="scientific">Cupriavidus necator</name>
    <name type="common">Alcaligenes eutrophus</name>
    <name type="synonym">Ralstonia eutropha</name>
    <dbReference type="NCBI Taxonomy" id="106590"/>
    <lineage>
        <taxon>Bacteria</taxon>
        <taxon>Pseudomonadati</taxon>
        <taxon>Pseudomonadota</taxon>
        <taxon>Betaproteobacteria</taxon>
        <taxon>Burkholderiales</taxon>
        <taxon>Burkholderiaceae</taxon>
        <taxon>Cupriavidus</taxon>
    </lineage>
</organism>
<proteinExistence type="predicted"/>
<gene>
    <name evidence="1" type="ORF">CNECB9_2040019</name>
</gene>
<protein>
    <recommendedName>
        <fullName evidence="2">Methyl-accepting chemotaxis protein</fullName>
    </recommendedName>
</protein>
<evidence type="ECO:0000313" key="1">
    <source>
        <dbReference type="EMBL" id="SCU74833.1"/>
    </source>
</evidence>
<evidence type="ECO:0008006" key="2">
    <source>
        <dbReference type="Google" id="ProtNLM"/>
    </source>
</evidence>
<dbReference type="AlphaFoldDB" id="A0A1K0IPP8"/>
<sequence>MEEAAAAAGSLEEQAMRLRDAIATFRVSMQAEVRPQRLPARADAVQSLAQA</sequence>